<feature type="region of interest" description="Disordered" evidence="1">
    <location>
        <begin position="118"/>
        <end position="146"/>
    </location>
</feature>
<dbReference type="Pfam" id="PF09929">
    <property type="entry name" value="DUF2161"/>
    <property type="match status" value="1"/>
</dbReference>
<evidence type="ECO:0000313" key="2">
    <source>
        <dbReference type="EMBL" id="MEI9406177.1"/>
    </source>
</evidence>
<sequence length="219" mass="24192">MQETSLYEPVKRFLESMDFAVKGEIGGCDVVGVRAGEPDVVIICELKLQFNLELVLQAVDRAAACDEVWLAALMSARGKGREHDRRFRALCRRLGFGLLGVGKKGEVELLLSPAALPPRRDPRRRSRLVEEHHRRKGDPSIGGSTRKKPIMTAYRQEALACAAAMADGPKRPRDLKALSPRAASILLHNYYGWFARAERGIYALTEAGLAAIQPMSVTL</sequence>
<accession>A0ABU8KLD1</accession>
<gene>
    <name evidence="2" type="ORF">O7A05_29015</name>
</gene>
<evidence type="ECO:0000256" key="1">
    <source>
        <dbReference type="SAM" id="MobiDB-lite"/>
    </source>
</evidence>
<comment type="caution">
    <text evidence="2">The sequence shown here is derived from an EMBL/GenBank/DDBJ whole genome shotgun (WGS) entry which is preliminary data.</text>
</comment>
<dbReference type="EMBL" id="JAPYKO010000032">
    <property type="protein sequence ID" value="MEI9406177.1"/>
    <property type="molecule type" value="Genomic_DNA"/>
</dbReference>
<reference evidence="2 3" key="1">
    <citation type="submission" date="2022-12" db="EMBL/GenBank/DDBJ databases">
        <authorList>
            <person name="Muema E."/>
        </authorList>
    </citation>
    <scope>NUCLEOTIDE SEQUENCE [LARGE SCALE GENOMIC DNA]</scope>
    <source>
        <strain evidence="3">1330</strain>
    </source>
</reference>
<keyword evidence="3" id="KW-1185">Reference proteome</keyword>
<dbReference type="Proteomes" id="UP001366503">
    <property type="component" value="Unassembled WGS sequence"/>
</dbReference>
<proteinExistence type="predicted"/>
<evidence type="ECO:0000313" key="3">
    <source>
        <dbReference type="Proteomes" id="UP001366503"/>
    </source>
</evidence>
<name>A0ABU8KLD1_9HYPH</name>
<dbReference type="InterPro" id="IPR018679">
    <property type="entry name" value="DUF2161"/>
</dbReference>
<dbReference type="RefSeq" id="WP_337096570.1">
    <property type="nucleotide sequence ID" value="NZ_JAPYKO010000032.1"/>
</dbReference>
<protein>
    <submittedName>
        <fullName evidence="2">DUF2161 family putative PD-(D/E)XK-type phosphodiesterase</fullName>
    </submittedName>
</protein>
<organism evidence="2 3">
    <name type="scientific">Mesorhizobium argentiipisi</name>
    <dbReference type="NCBI Taxonomy" id="3015175"/>
    <lineage>
        <taxon>Bacteria</taxon>
        <taxon>Pseudomonadati</taxon>
        <taxon>Pseudomonadota</taxon>
        <taxon>Alphaproteobacteria</taxon>
        <taxon>Hyphomicrobiales</taxon>
        <taxon>Phyllobacteriaceae</taxon>
        <taxon>Mesorhizobium</taxon>
    </lineage>
</organism>